<dbReference type="Gene3D" id="3.40.50.150">
    <property type="entry name" value="Vaccinia Virus protein VP39"/>
    <property type="match status" value="1"/>
</dbReference>
<accession>A0A7C8DF54</accession>
<evidence type="ECO:0000256" key="5">
    <source>
        <dbReference type="ARBA" id="ARBA00022679"/>
    </source>
</evidence>
<dbReference type="GO" id="GO:0008649">
    <property type="term" value="F:rRNA methyltransferase activity"/>
    <property type="evidence" value="ECO:0007669"/>
    <property type="project" value="TreeGrafter"/>
</dbReference>
<evidence type="ECO:0000256" key="7">
    <source>
        <dbReference type="ARBA" id="ARBA00022884"/>
    </source>
</evidence>
<dbReference type="InterPro" id="IPR029063">
    <property type="entry name" value="SAM-dependent_MTases_sf"/>
</dbReference>
<evidence type="ECO:0000313" key="10">
    <source>
        <dbReference type="Proteomes" id="UP000589516"/>
    </source>
</evidence>
<protein>
    <recommendedName>
        <fullName evidence="2">rRNA 2'-O-methyltransferase fibrillarin</fullName>
    </recommendedName>
</protein>
<dbReference type="NCBIfam" id="NF003276">
    <property type="entry name" value="PRK04266.1-2"/>
    <property type="match status" value="1"/>
</dbReference>
<evidence type="ECO:0000256" key="3">
    <source>
        <dbReference type="ARBA" id="ARBA00022552"/>
    </source>
</evidence>
<dbReference type="PANTHER" id="PTHR10335:SF17">
    <property type="entry name" value="FIBRILLARIN"/>
    <property type="match status" value="1"/>
</dbReference>
<reference evidence="10" key="1">
    <citation type="journal article" date="2019" name="bioRxiv">
        <title>Genome diversification in globally distributed novel marine Proteobacteria is linked to environmental adaptation.</title>
        <authorList>
            <person name="Zhou Z."/>
            <person name="Tran P.Q."/>
            <person name="Kieft K."/>
            <person name="Anantharaman K."/>
        </authorList>
    </citation>
    <scope>NUCLEOTIDE SEQUENCE [LARGE SCALE GENOMIC DNA]</scope>
</reference>
<feature type="region of interest" description="Disordered" evidence="8">
    <location>
        <begin position="1"/>
        <end position="27"/>
    </location>
</feature>
<keyword evidence="4 9" id="KW-0489">Methyltransferase</keyword>
<dbReference type="GO" id="GO:0003723">
    <property type="term" value="F:RNA binding"/>
    <property type="evidence" value="ECO:0007669"/>
    <property type="project" value="UniProtKB-KW"/>
</dbReference>
<dbReference type="AlphaFoldDB" id="A0A7C8DF54"/>
<organism evidence="9 10">
    <name type="scientific">Marine Group III euryarchaeote</name>
    <dbReference type="NCBI Taxonomy" id="2173149"/>
    <lineage>
        <taxon>Archaea</taxon>
        <taxon>Methanobacteriati</taxon>
        <taxon>Thermoplasmatota</taxon>
        <taxon>Thermoplasmata</taxon>
        <taxon>Candidatus Thermoprofundales</taxon>
    </lineage>
</organism>
<evidence type="ECO:0000313" key="9">
    <source>
        <dbReference type="EMBL" id="HIG63308.1"/>
    </source>
</evidence>
<dbReference type="GO" id="GO:0000494">
    <property type="term" value="P:box C/D sno(s)RNA 3'-end processing"/>
    <property type="evidence" value="ECO:0007669"/>
    <property type="project" value="TreeGrafter"/>
</dbReference>
<dbReference type="InterPro" id="IPR000692">
    <property type="entry name" value="Fibrillarin"/>
</dbReference>
<evidence type="ECO:0000256" key="6">
    <source>
        <dbReference type="ARBA" id="ARBA00022694"/>
    </source>
</evidence>
<keyword evidence="6" id="KW-0819">tRNA processing</keyword>
<feature type="compositionally biased region" description="Basic and acidic residues" evidence="8">
    <location>
        <begin position="1"/>
        <end position="14"/>
    </location>
</feature>
<evidence type="ECO:0000256" key="8">
    <source>
        <dbReference type="SAM" id="MobiDB-lite"/>
    </source>
</evidence>
<keyword evidence="5 9" id="KW-0808">Transferase</keyword>
<dbReference type="EMBL" id="DUAV01000021">
    <property type="protein sequence ID" value="HIG63308.1"/>
    <property type="molecule type" value="Genomic_DNA"/>
</dbReference>
<gene>
    <name evidence="9" type="ORF">EYQ16_02155</name>
</gene>
<dbReference type="Proteomes" id="UP000589516">
    <property type="component" value="Unassembled WGS sequence"/>
</dbReference>
<keyword evidence="7" id="KW-0694">RNA-binding</keyword>
<comment type="similarity">
    <text evidence="1">Belongs to the methyltransferase superfamily. Fibrillarin family.</text>
</comment>
<evidence type="ECO:0000256" key="4">
    <source>
        <dbReference type="ARBA" id="ARBA00022603"/>
    </source>
</evidence>
<evidence type="ECO:0000256" key="1">
    <source>
        <dbReference type="ARBA" id="ARBA00010632"/>
    </source>
</evidence>
<comment type="caution">
    <text evidence="9">The sequence shown here is derived from an EMBL/GenBank/DDBJ whole genome shotgun (WGS) entry which is preliminary data.</text>
</comment>
<dbReference type="Pfam" id="PF01269">
    <property type="entry name" value="Fibrillarin"/>
    <property type="match status" value="1"/>
</dbReference>
<keyword evidence="3" id="KW-0698">rRNA processing</keyword>
<dbReference type="GO" id="GO:1990259">
    <property type="term" value="F:histone H2AQ104 methyltransferase activity"/>
    <property type="evidence" value="ECO:0007669"/>
    <property type="project" value="TreeGrafter"/>
</dbReference>
<name>A0A7C8DF54_9ARCH</name>
<sequence>MVGRAADDRIDHLPLPHPRRQPPQLRRPRIVGRRHRLITRYRRRAVDRRRRRVSEHLRTHRGRLQTRGATGWRDWNPYRSKLAAWLRASGREWPLAPDARVLYLGAAEGTTVAHVGDLCPQGRVAAVEISPTAMAELLPVAERYRNLLPVLADAHFPARYAPQAKDCDFLYQDVAQRDQIAIFRRNWDAYRPQQGLLMLKAPGIRGGAPQVVLDEAETELRAAFATVERSDISRWAKGHAAFWVEG</sequence>
<dbReference type="PRINTS" id="PR00052">
    <property type="entry name" value="FIBRILLARIN"/>
</dbReference>
<dbReference type="SMART" id="SM01206">
    <property type="entry name" value="Fibrillarin"/>
    <property type="match status" value="1"/>
</dbReference>
<proteinExistence type="inferred from homology"/>
<dbReference type="GO" id="GO:0008033">
    <property type="term" value="P:tRNA processing"/>
    <property type="evidence" value="ECO:0007669"/>
    <property type="project" value="UniProtKB-KW"/>
</dbReference>
<dbReference type="SUPFAM" id="SSF53335">
    <property type="entry name" value="S-adenosyl-L-methionine-dependent methyltransferases"/>
    <property type="match status" value="1"/>
</dbReference>
<dbReference type="PANTHER" id="PTHR10335">
    <property type="entry name" value="RRNA 2-O-METHYLTRANSFERASE FIBRILLARIN"/>
    <property type="match status" value="1"/>
</dbReference>
<evidence type="ECO:0000256" key="2">
    <source>
        <dbReference type="ARBA" id="ARBA00015190"/>
    </source>
</evidence>